<dbReference type="InterPro" id="IPR041664">
    <property type="entry name" value="AAA_16"/>
</dbReference>
<evidence type="ECO:0000256" key="3">
    <source>
        <dbReference type="ARBA" id="ARBA00022553"/>
    </source>
</evidence>
<dbReference type="GO" id="GO:0005524">
    <property type="term" value="F:ATP binding"/>
    <property type="evidence" value="ECO:0007669"/>
    <property type="project" value="InterPro"/>
</dbReference>
<dbReference type="Pfam" id="PF01590">
    <property type="entry name" value="GAF"/>
    <property type="match status" value="1"/>
</dbReference>
<dbReference type="PROSITE" id="PS50109">
    <property type="entry name" value="HIS_KIN"/>
    <property type="match status" value="1"/>
</dbReference>
<evidence type="ECO:0000256" key="2">
    <source>
        <dbReference type="ARBA" id="ARBA00012438"/>
    </source>
</evidence>
<dbReference type="Pfam" id="PF02518">
    <property type="entry name" value="HATPase_c"/>
    <property type="match status" value="1"/>
</dbReference>
<keyword evidence="3" id="KW-0597">Phosphoprotein</keyword>
<feature type="domain" description="Protein kinase" evidence="4">
    <location>
        <begin position="1"/>
        <end position="268"/>
    </location>
</feature>
<dbReference type="InterPro" id="IPR003661">
    <property type="entry name" value="HisK_dim/P_dom"/>
</dbReference>
<comment type="catalytic activity">
    <reaction evidence="1">
        <text>ATP + protein L-histidine = ADP + protein N-phospho-L-histidine.</text>
        <dbReference type="EC" id="2.7.13.3"/>
    </reaction>
</comment>
<dbReference type="InterPro" id="IPR004358">
    <property type="entry name" value="Sig_transdc_His_kin-like_C"/>
</dbReference>
<dbReference type="SUPFAM" id="SSF47384">
    <property type="entry name" value="Homodimeric domain of signal transducing histidine kinase"/>
    <property type="match status" value="1"/>
</dbReference>
<organism evidence="6 7">
    <name type="scientific">Rhodopseudomonas palustris</name>
    <dbReference type="NCBI Taxonomy" id="1076"/>
    <lineage>
        <taxon>Bacteria</taxon>
        <taxon>Pseudomonadati</taxon>
        <taxon>Pseudomonadota</taxon>
        <taxon>Alphaproteobacteria</taxon>
        <taxon>Hyphomicrobiales</taxon>
        <taxon>Nitrobacteraceae</taxon>
        <taxon>Rhodopseudomonas</taxon>
    </lineage>
</organism>
<comment type="caution">
    <text evidence="6">The sequence shown here is derived from an EMBL/GenBank/DDBJ whole genome shotgun (WGS) entry which is preliminary data.</text>
</comment>
<dbReference type="Gene3D" id="3.30.565.10">
    <property type="entry name" value="Histidine kinase-like ATPase, C-terminal domain"/>
    <property type="match status" value="1"/>
</dbReference>
<feature type="domain" description="Histidine kinase" evidence="5">
    <location>
        <begin position="1489"/>
        <end position="1704"/>
    </location>
</feature>
<dbReference type="InterPro" id="IPR011009">
    <property type="entry name" value="Kinase-like_dom_sf"/>
</dbReference>
<dbReference type="Pfam" id="PF00512">
    <property type="entry name" value="HisKA"/>
    <property type="match status" value="1"/>
</dbReference>
<dbReference type="InterPro" id="IPR005467">
    <property type="entry name" value="His_kinase_dom"/>
</dbReference>
<dbReference type="SUPFAM" id="SSF52540">
    <property type="entry name" value="P-loop containing nucleoside triphosphate hydrolases"/>
    <property type="match status" value="1"/>
</dbReference>
<dbReference type="SUPFAM" id="SSF55781">
    <property type="entry name" value="GAF domain-like"/>
    <property type="match status" value="1"/>
</dbReference>
<evidence type="ECO:0000313" key="6">
    <source>
        <dbReference type="EMBL" id="RJF73991.1"/>
    </source>
</evidence>
<dbReference type="Pfam" id="PF13191">
    <property type="entry name" value="AAA_16"/>
    <property type="match status" value="1"/>
</dbReference>
<evidence type="ECO:0000256" key="1">
    <source>
        <dbReference type="ARBA" id="ARBA00000085"/>
    </source>
</evidence>
<evidence type="ECO:0000259" key="5">
    <source>
        <dbReference type="PROSITE" id="PS50109"/>
    </source>
</evidence>
<dbReference type="RefSeq" id="WP_119857204.1">
    <property type="nucleotide sequence ID" value="NZ_QYYD01000013.1"/>
</dbReference>
<dbReference type="InterPro" id="IPR036097">
    <property type="entry name" value="HisK_dim/P_sf"/>
</dbReference>
<dbReference type="SUPFAM" id="SSF55874">
    <property type="entry name" value="ATPase domain of HSP90 chaperone/DNA topoisomerase II/histidine kinase"/>
    <property type="match status" value="1"/>
</dbReference>
<dbReference type="SMART" id="SM00220">
    <property type="entry name" value="S_TKc"/>
    <property type="match status" value="1"/>
</dbReference>
<dbReference type="Gene3D" id="1.10.287.130">
    <property type="match status" value="1"/>
</dbReference>
<dbReference type="SUPFAM" id="SSF56112">
    <property type="entry name" value="Protein kinase-like (PK-like)"/>
    <property type="match status" value="1"/>
</dbReference>
<dbReference type="OrthoDB" id="9789238at2"/>
<dbReference type="SMART" id="SM00387">
    <property type="entry name" value="HATPase_c"/>
    <property type="match status" value="1"/>
</dbReference>
<dbReference type="InterPro" id="IPR053159">
    <property type="entry name" value="Hybrid_Histidine_Kinase"/>
</dbReference>
<dbReference type="InterPro" id="IPR000719">
    <property type="entry name" value="Prot_kinase_dom"/>
</dbReference>
<evidence type="ECO:0000259" key="4">
    <source>
        <dbReference type="PROSITE" id="PS50011"/>
    </source>
</evidence>
<dbReference type="Gene3D" id="1.10.510.10">
    <property type="entry name" value="Transferase(Phosphotransferase) domain 1"/>
    <property type="match status" value="1"/>
</dbReference>
<dbReference type="EC" id="2.7.13.3" evidence="2"/>
<dbReference type="InterPro" id="IPR029016">
    <property type="entry name" value="GAF-like_dom_sf"/>
</dbReference>
<dbReference type="Pfam" id="PF00069">
    <property type="entry name" value="Pkinase"/>
    <property type="match status" value="1"/>
</dbReference>
<dbReference type="Gene3D" id="3.40.50.300">
    <property type="entry name" value="P-loop containing nucleotide triphosphate hydrolases"/>
    <property type="match status" value="1"/>
</dbReference>
<dbReference type="PANTHER" id="PTHR43642:SF1">
    <property type="entry name" value="HYBRID SIGNAL TRANSDUCTION HISTIDINE KINASE G"/>
    <property type="match status" value="1"/>
</dbReference>
<dbReference type="InterPro" id="IPR027417">
    <property type="entry name" value="P-loop_NTPase"/>
</dbReference>
<dbReference type="PRINTS" id="PR00344">
    <property type="entry name" value="BCTRLSENSOR"/>
</dbReference>
<accession>A0A418VCV8</accession>
<protein>
    <recommendedName>
        <fullName evidence="2">histidine kinase</fullName>
        <ecNumber evidence="2">2.7.13.3</ecNumber>
    </recommendedName>
</protein>
<dbReference type="PANTHER" id="PTHR43642">
    <property type="entry name" value="HYBRID SIGNAL TRANSDUCTION HISTIDINE KINASE G"/>
    <property type="match status" value="1"/>
</dbReference>
<dbReference type="CDD" id="cd00082">
    <property type="entry name" value="HisKA"/>
    <property type="match status" value="1"/>
</dbReference>
<dbReference type="Gene3D" id="3.30.450.40">
    <property type="match status" value="1"/>
</dbReference>
<gene>
    <name evidence="6" type="ORF">D4Q52_14115</name>
</gene>
<dbReference type="SMART" id="SM00388">
    <property type="entry name" value="HisKA"/>
    <property type="match status" value="1"/>
</dbReference>
<proteinExistence type="predicted"/>
<reference evidence="6 7" key="1">
    <citation type="submission" date="2018-09" db="EMBL/GenBank/DDBJ databases">
        <title>Draft genome sequence of Rhodopseudomonas palustris 2.1.18.</title>
        <authorList>
            <person name="Robertson S.L."/>
            <person name="Meyer T.E."/>
            <person name="Kyndt J.A."/>
        </authorList>
    </citation>
    <scope>NUCLEOTIDE SEQUENCE [LARGE SCALE GENOMIC DNA]</scope>
    <source>
        <strain evidence="6 7">2.1.18</strain>
    </source>
</reference>
<name>A0A418VCV8_RHOPL</name>
<dbReference type="InterPro" id="IPR003018">
    <property type="entry name" value="GAF"/>
</dbReference>
<dbReference type="EMBL" id="QYYD01000013">
    <property type="protein sequence ID" value="RJF73991.1"/>
    <property type="molecule type" value="Genomic_DNA"/>
</dbReference>
<dbReference type="InterPro" id="IPR003594">
    <property type="entry name" value="HATPase_dom"/>
</dbReference>
<dbReference type="InterPro" id="IPR036890">
    <property type="entry name" value="HATPase_C_sf"/>
</dbReference>
<sequence>MHPPFGTDGSAPRHFLFRSGDYSVYRVQDSANPAALLLMAEPDSPSVARSAELEFAATRDLDPELVVRPRELVSVQGRAALLADDLGARPLSELLDEPVDVVRLLRRAIGIAHALSYVHVHGLIHRNLRPDTIWIDNADHARLTGLAGASRFYREHPDLGGHDSLLGSPIYMSPEQTGRVNRSVDARSDLYVLGIILYQMIASGALPFLATSPTQWIHYHIARTPNPLPWTRPETAGIEQLIFRLLSKSADDRYSTAASVERDLRSCLEAWETHGSTAGVRITARDACGVIRMSEKLYGRDSEINQLLSAYHRVASTATAEWVFISGYSGAGKSSVVNELRRTLTPTNGWFISGKFDQYNRDIPFATLAQAFQSLVRQILGQTDAELARWRERLCDALGPHGELVVNLVPELKLLIGPQPPVSDLPPQQSRGRFQAVLSRFLAAVAQADHPLVLFLDDLQWFDTATSEFLLRLAREADIGCLLMICAYRDNEVDGSHPLTQVLAEIRNSALHLEEIRLQPLSLDDVTSLVANVLRSPFERIAPLAALIHHKTGGNPFFAIQFFSSLVHEQLLAFDASQHQWTWDVELIEAKGFTDNVVDLMARRLDQLPKITLKIVKVFSCLGMYASAATLSGLSELSEADVHAGLQDLVSSELLLRTGSDYRFVHDRVREAAYRLIPAAELASQHLFIARHLAASGGPAPPSDVLFQIVNHYNSGAGLVSSLAERLTMAKYNFEAGRAARKAVAHQSALIYLTAARSRLTTPEWRSHRDLAFQIEYQLSECEFLTGHLPAAEARLMQLRADVANEVDKAAVVALQITLYTAMDRSCDAVQSCLDYLAEVGIVWPIKPTEDDARTEYRRLARRLDGISLGALLNFPHADDPRHCAALGVMTASLAPAFFTDLNLVCLILCRMANLSLQHGNSDASALAYAYLGMVAGPTFGDYRAALSFGDLGLQLVETHGLDKYEARVHLTYGAHVLPWARPLAEAQTYLRRAFDEASETGDLTYQGFSSCTLITNRLDTGDPLDEIEPEADARLQLMQRAQFGLIVHIITTQRQLVRMLQGRTVGIGSLNDSGFDEAAFEQQLASNRSLDIAACWFQIRKMQARFFAGCYADAYRALEAATPMLWTTFGHYELVVYNFYGGLVQAAYYDSAPSELRETLMKGLIDAHRQMSIWEAHCHENYQCRAALLAAEIARLQNRPFEALQQYEQAISSARRHRFVHVEAIAHETAARLYQQQGLQTAYETHLAGARNCYHRWGAVGKVNQIERLHPGLGLGMLAAPHVPPELADSFDLATVVRSYEAVANEPGVSRLMERLMTLVIEHAGAQRGLLIIPDGDELTVRAEARTGQEGVHVALRNDGVSPLELPVTIIDVVAGSGDAVVLDDARVEGPFVADAYVAAAQCRSILCLPLVKRTKLVGIIFLENNLAAGIFTPAKLSILKLLASQAAMSLKNALLEEKDALVEALQKSQSELMHMSRLTAIGELVVSIAHEINQPLTAIITNAEVCVRWLNTEKPSTDEARSAARRVIENGRRAADVVQTIRGLAVKSPPKMSPVDVNGVATEMLSIIQSELRQHAVHLETHFTDQPSVILGNKVQLQQVLLNLTMNAIESVAAIEGRRMLHVATDIAANDTLVVSVTDNGLGFDEDRIDQLFDALVTTKPHGMGMGLSISKSIVEAHGGRLWATSVKPRGAAFHFSLPLLHS</sequence>
<dbReference type="Proteomes" id="UP000285523">
    <property type="component" value="Unassembled WGS sequence"/>
</dbReference>
<dbReference type="PROSITE" id="PS50011">
    <property type="entry name" value="PROTEIN_KINASE_DOM"/>
    <property type="match status" value="1"/>
</dbReference>
<dbReference type="SMART" id="SM00065">
    <property type="entry name" value="GAF"/>
    <property type="match status" value="1"/>
</dbReference>
<evidence type="ECO:0000313" key="7">
    <source>
        <dbReference type="Proteomes" id="UP000285523"/>
    </source>
</evidence>
<dbReference type="GO" id="GO:0000155">
    <property type="term" value="F:phosphorelay sensor kinase activity"/>
    <property type="evidence" value="ECO:0007669"/>
    <property type="project" value="InterPro"/>
</dbReference>